<dbReference type="EMBL" id="VFPP01000001">
    <property type="protein sequence ID" value="TQM77875.1"/>
    <property type="molecule type" value="Genomic_DNA"/>
</dbReference>
<gene>
    <name evidence="2" type="ORF">FHX81_0120</name>
</gene>
<reference evidence="2 3" key="1">
    <citation type="submission" date="2019-06" db="EMBL/GenBank/DDBJ databases">
        <title>Sequencing the genomes of 1000 actinobacteria strains.</title>
        <authorList>
            <person name="Klenk H.-P."/>
        </authorList>
    </citation>
    <scope>NUCLEOTIDE SEQUENCE [LARGE SCALE GENOMIC DNA]</scope>
    <source>
        <strain evidence="2 3">DSM 45456</strain>
    </source>
</reference>
<feature type="compositionally biased region" description="Basic and acidic residues" evidence="1">
    <location>
        <begin position="24"/>
        <end position="35"/>
    </location>
</feature>
<proteinExistence type="predicted"/>
<dbReference type="Proteomes" id="UP000316628">
    <property type="component" value="Unassembled WGS sequence"/>
</dbReference>
<feature type="region of interest" description="Disordered" evidence="1">
    <location>
        <begin position="1"/>
        <end position="64"/>
    </location>
</feature>
<keyword evidence="3" id="KW-1185">Reference proteome</keyword>
<name>A0A543J4W5_9PSEU</name>
<evidence type="ECO:0000256" key="1">
    <source>
        <dbReference type="SAM" id="MobiDB-lite"/>
    </source>
</evidence>
<evidence type="ECO:0000313" key="2">
    <source>
        <dbReference type="EMBL" id="TQM77875.1"/>
    </source>
</evidence>
<dbReference type="AlphaFoldDB" id="A0A543J4W5"/>
<dbReference type="RefSeq" id="WP_141974702.1">
    <property type="nucleotide sequence ID" value="NZ_VFPP01000001.1"/>
</dbReference>
<sequence length="64" mass="6781">MIGGNHFDNVEEPMTTGYSGPKGDIVERDNVHVDSGEPVVAGTVTDPRTCHRYSLDPPAEGKAG</sequence>
<organism evidence="2 3">
    <name type="scientific">Saccharothrix saharensis</name>
    <dbReference type="NCBI Taxonomy" id="571190"/>
    <lineage>
        <taxon>Bacteria</taxon>
        <taxon>Bacillati</taxon>
        <taxon>Actinomycetota</taxon>
        <taxon>Actinomycetes</taxon>
        <taxon>Pseudonocardiales</taxon>
        <taxon>Pseudonocardiaceae</taxon>
        <taxon>Saccharothrix</taxon>
    </lineage>
</organism>
<protein>
    <submittedName>
        <fullName evidence="2">Uncharacterized protein</fullName>
    </submittedName>
</protein>
<accession>A0A543J4W5</accession>
<comment type="caution">
    <text evidence="2">The sequence shown here is derived from an EMBL/GenBank/DDBJ whole genome shotgun (WGS) entry which is preliminary data.</text>
</comment>
<evidence type="ECO:0000313" key="3">
    <source>
        <dbReference type="Proteomes" id="UP000316628"/>
    </source>
</evidence>